<evidence type="ECO:0000256" key="3">
    <source>
        <dbReference type="ARBA" id="ARBA00022630"/>
    </source>
</evidence>
<proteinExistence type="inferred from homology"/>
<dbReference type="SUPFAM" id="SSF56645">
    <property type="entry name" value="Acyl-CoA dehydrogenase NM domain-like"/>
    <property type="match status" value="1"/>
</dbReference>
<sequence>MAADGREEERAALRDAVRGLLEKRSDVRAVMASPGGHDPAVWSLLCEQIGVAGLALPEDYGGAGAGLAEVAVVAHELGRTLTPSPLLGSSVLAARLLRESADEAACARLLPGIADGSRPVAVAWTGEDGAWSDRPAVTAIPGGLEGTARAAFEGTARAALEGTARAALEGTAPAALEGTASYVLEGTASYVLDGDEVDTLLVLACDGGNEAGSDGGVALYEVEGAAAGVSRRDAEALDPLRRLATVTLSGAAGTRLAAVSAEALRRARSEAVVVLAAEQTGAAERALERTVEYTLQRRQFGRPIGSFQAVKHRLADAFVRLETARSACHAAVGSAAGGSDPAGEDAAVAKVVCSESLQYIAAEMIQLHGGIAITWEHDAHLYFKRAHGSAALFGPPQRYVDELGVGDPDPDGPGADEPVADGTAAAGAAAVSGG</sequence>
<comment type="similarity">
    <text evidence="2">Belongs to the acyl-CoA dehydrogenase family.</text>
</comment>
<evidence type="ECO:0000256" key="5">
    <source>
        <dbReference type="ARBA" id="ARBA00023002"/>
    </source>
</evidence>
<organism evidence="9 10">
    <name type="scientific">Prauserella isguenensis</name>
    <dbReference type="NCBI Taxonomy" id="1470180"/>
    <lineage>
        <taxon>Bacteria</taxon>
        <taxon>Bacillati</taxon>
        <taxon>Actinomycetota</taxon>
        <taxon>Actinomycetes</taxon>
        <taxon>Pseudonocardiales</taxon>
        <taxon>Pseudonocardiaceae</taxon>
        <taxon>Prauserella</taxon>
    </lineage>
</organism>
<protein>
    <submittedName>
        <fullName evidence="9">Alkylation response protein AidB-like acyl-CoA dehydrogenase</fullName>
    </submittedName>
</protein>
<dbReference type="RefSeq" id="WP_183654612.1">
    <property type="nucleotide sequence ID" value="NZ_JACHWU010000003.1"/>
</dbReference>
<gene>
    <name evidence="9" type="ORF">FHS23_002831</name>
</gene>
<comment type="caution">
    <text evidence="9">The sequence shown here is derived from an EMBL/GenBank/DDBJ whole genome shotgun (WGS) entry which is preliminary data.</text>
</comment>
<dbReference type="EMBL" id="JACHWU010000003">
    <property type="protein sequence ID" value="MBB3051802.1"/>
    <property type="molecule type" value="Genomic_DNA"/>
</dbReference>
<dbReference type="Proteomes" id="UP000550714">
    <property type="component" value="Unassembled WGS sequence"/>
</dbReference>
<dbReference type="Pfam" id="PF00441">
    <property type="entry name" value="Acyl-CoA_dh_1"/>
    <property type="match status" value="1"/>
</dbReference>
<evidence type="ECO:0000259" key="8">
    <source>
        <dbReference type="Pfam" id="PF02771"/>
    </source>
</evidence>
<dbReference type="InterPro" id="IPR013786">
    <property type="entry name" value="AcylCoA_DH/ox_N"/>
</dbReference>
<dbReference type="InterPro" id="IPR037069">
    <property type="entry name" value="AcylCoA_DH/ox_N_sf"/>
</dbReference>
<comment type="cofactor">
    <cofactor evidence="1">
        <name>FAD</name>
        <dbReference type="ChEBI" id="CHEBI:57692"/>
    </cofactor>
</comment>
<keyword evidence="10" id="KW-1185">Reference proteome</keyword>
<evidence type="ECO:0000313" key="9">
    <source>
        <dbReference type="EMBL" id="MBB3051802.1"/>
    </source>
</evidence>
<keyword evidence="4" id="KW-0274">FAD</keyword>
<dbReference type="Gene3D" id="1.10.540.10">
    <property type="entry name" value="Acyl-CoA dehydrogenase/oxidase, N-terminal domain"/>
    <property type="match status" value="1"/>
</dbReference>
<dbReference type="PANTHER" id="PTHR43884">
    <property type="entry name" value="ACYL-COA DEHYDROGENASE"/>
    <property type="match status" value="1"/>
</dbReference>
<dbReference type="GO" id="GO:0003995">
    <property type="term" value="F:acyl-CoA dehydrogenase activity"/>
    <property type="evidence" value="ECO:0007669"/>
    <property type="project" value="TreeGrafter"/>
</dbReference>
<accession>A0A839S352</accession>
<evidence type="ECO:0000256" key="6">
    <source>
        <dbReference type="SAM" id="MobiDB-lite"/>
    </source>
</evidence>
<feature type="region of interest" description="Disordered" evidence="6">
    <location>
        <begin position="402"/>
        <end position="434"/>
    </location>
</feature>
<keyword evidence="5" id="KW-0560">Oxidoreductase</keyword>
<keyword evidence="3" id="KW-0285">Flavoprotein</keyword>
<dbReference type="PANTHER" id="PTHR43884:SF20">
    <property type="entry name" value="ACYL-COA DEHYDROGENASE FADE28"/>
    <property type="match status" value="1"/>
</dbReference>
<evidence type="ECO:0000256" key="1">
    <source>
        <dbReference type="ARBA" id="ARBA00001974"/>
    </source>
</evidence>
<dbReference type="GO" id="GO:0050660">
    <property type="term" value="F:flavin adenine dinucleotide binding"/>
    <property type="evidence" value="ECO:0007669"/>
    <property type="project" value="InterPro"/>
</dbReference>
<feature type="domain" description="Acyl-CoA dehydrogenase/oxidase C-terminal" evidence="7">
    <location>
        <begin position="274"/>
        <end position="394"/>
    </location>
</feature>
<reference evidence="9 10" key="1">
    <citation type="submission" date="2020-08" db="EMBL/GenBank/DDBJ databases">
        <title>Genomic Encyclopedia of Type Strains, Phase III (KMG-III): the genomes of soil and plant-associated and newly described type strains.</title>
        <authorList>
            <person name="Whitman W."/>
        </authorList>
    </citation>
    <scope>NUCLEOTIDE SEQUENCE [LARGE SCALE GENOMIC DNA]</scope>
    <source>
        <strain evidence="9 10">CECT 8577</strain>
    </source>
</reference>
<dbReference type="CDD" id="cd00567">
    <property type="entry name" value="ACAD"/>
    <property type="match status" value="1"/>
</dbReference>
<dbReference type="SUPFAM" id="SSF47203">
    <property type="entry name" value="Acyl-CoA dehydrogenase C-terminal domain-like"/>
    <property type="match status" value="1"/>
</dbReference>
<feature type="domain" description="Acyl-CoA dehydrogenase/oxidase N-terminal" evidence="8">
    <location>
        <begin position="8"/>
        <end position="116"/>
    </location>
</feature>
<evidence type="ECO:0000256" key="2">
    <source>
        <dbReference type="ARBA" id="ARBA00009347"/>
    </source>
</evidence>
<evidence type="ECO:0000313" key="10">
    <source>
        <dbReference type="Proteomes" id="UP000550714"/>
    </source>
</evidence>
<dbReference type="InterPro" id="IPR009075">
    <property type="entry name" value="AcylCo_DH/oxidase_C"/>
</dbReference>
<dbReference type="InterPro" id="IPR009100">
    <property type="entry name" value="AcylCoA_DH/oxidase_NM_dom_sf"/>
</dbReference>
<evidence type="ECO:0000259" key="7">
    <source>
        <dbReference type="Pfam" id="PF00441"/>
    </source>
</evidence>
<dbReference type="Pfam" id="PF02771">
    <property type="entry name" value="Acyl-CoA_dh_N"/>
    <property type="match status" value="1"/>
</dbReference>
<name>A0A839S352_9PSEU</name>
<dbReference type="AlphaFoldDB" id="A0A839S352"/>
<dbReference type="InterPro" id="IPR036250">
    <property type="entry name" value="AcylCo_DH-like_C"/>
</dbReference>
<evidence type="ECO:0000256" key="4">
    <source>
        <dbReference type="ARBA" id="ARBA00022827"/>
    </source>
</evidence>
<dbReference type="Gene3D" id="1.20.140.10">
    <property type="entry name" value="Butyryl-CoA Dehydrogenase, subunit A, domain 3"/>
    <property type="match status" value="1"/>
</dbReference>